<protein>
    <submittedName>
        <fullName evidence="1">Uncharacterized protein</fullName>
    </submittedName>
</protein>
<organism evidence="1 2">
    <name type="scientific">Ceratodon purpureus</name>
    <name type="common">Fire moss</name>
    <name type="synonym">Dicranum purpureum</name>
    <dbReference type="NCBI Taxonomy" id="3225"/>
    <lineage>
        <taxon>Eukaryota</taxon>
        <taxon>Viridiplantae</taxon>
        <taxon>Streptophyta</taxon>
        <taxon>Embryophyta</taxon>
        <taxon>Bryophyta</taxon>
        <taxon>Bryophytina</taxon>
        <taxon>Bryopsida</taxon>
        <taxon>Dicranidae</taxon>
        <taxon>Pseudoditrichales</taxon>
        <taxon>Ditrichaceae</taxon>
        <taxon>Ceratodon</taxon>
    </lineage>
</organism>
<name>A0A8T0G3V5_CERPU</name>
<proteinExistence type="predicted"/>
<keyword evidence="2" id="KW-1185">Reference proteome</keyword>
<gene>
    <name evidence="1" type="ORF">KC19_12G024300</name>
</gene>
<comment type="caution">
    <text evidence="1">The sequence shown here is derived from an EMBL/GenBank/DDBJ whole genome shotgun (WGS) entry which is preliminary data.</text>
</comment>
<reference evidence="1" key="1">
    <citation type="submission" date="2020-06" db="EMBL/GenBank/DDBJ databases">
        <title>WGS assembly of Ceratodon purpureus strain R40.</title>
        <authorList>
            <person name="Carey S.B."/>
            <person name="Jenkins J."/>
            <person name="Shu S."/>
            <person name="Lovell J.T."/>
            <person name="Sreedasyam A."/>
            <person name="Maumus F."/>
            <person name="Tiley G.P."/>
            <person name="Fernandez-Pozo N."/>
            <person name="Barry K."/>
            <person name="Chen C."/>
            <person name="Wang M."/>
            <person name="Lipzen A."/>
            <person name="Daum C."/>
            <person name="Saski C.A."/>
            <person name="Payton A.C."/>
            <person name="Mcbreen J.C."/>
            <person name="Conrad R.E."/>
            <person name="Kollar L.M."/>
            <person name="Olsson S."/>
            <person name="Huttunen S."/>
            <person name="Landis J.B."/>
            <person name="Wickett N.J."/>
            <person name="Johnson M.G."/>
            <person name="Rensing S.A."/>
            <person name="Grimwood J."/>
            <person name="Schmutz J."/>
            <person name="Mcdaniel S.F."/>
        </authorList>
    </citation>
    <scope>NUCLEOTIDE SEQUENCE</scope>
    <source>
        <strain evidence="1">R40</strain>
    </source>
</reference>
<dbReference type="Proteomes" id="UP000822688">
    <property type="component" value="Chromosome 12"/>
</dbReference>
<evidence type="ECO:0000313" key="1">
    <source>
        <dbReference type="EMBL" id="KAG0553601.1"/>
    </source>
</evidence>
<dbReference type="AlphaFoldDB" id="A0A8T0G3V5"/>
<sequence>MLASIRSQIRKYRPWTSLTFRSSSLDCRERLLSSHSKKNQESELQQTRIFRTKHAPFYQNSHFLASIHIRHCVLASCICSGLWSLSRRTVQRFRISYVLLSPLVSLACNCCVIL</sequence>
<evidence type="ECO:0000313" key="2">
    <source>
        <dbReference type="Proteomes" id="UP000822688"/>
    </source>
</evidence>
<dbReference type="EMBL" id="CM026433">
    <property type="protein sequence ID" value="KAG0553601.1"/>
    <property type="molecule type" value="Genomic_DNA"/>
</dbReference>
<accession>A0A8T0G3V5</accession>